<dbReference type="OrthoDB" id="545125at2"/>
<dbReference type="PANTHER" id="PTHR42973">
    <property type="entry name" value="BINDING OXIDOREDUCTASE, PUTATIVE (AFU_ORTHOLOGUE AFUA_1G17690)-RELATED"/>
    <property type="match status" value="1"/>
</dbReference>
<evidence type="ECO:0000313" key="7">
    <source>
        <dbReference type="Proteomes" id="UP000192801"/>
    </source>
</evidence>
<comment type="caution">
    <text evidence="6">The sequence shown here is derived from an EMBL/GenBank/DDBJ whole genome shotgun (WGS) entry which is preliminary data.</text>
</comment>
<keyword evidence="5" id="KW-0560">Oxidoreductase</keyword>
<organism evidence="6 7">
    <name type="scientific">Mycolicibacterium insubricum</name>
    <dbReference type="NCBI Taxonomy" id="444597"/>
    <lineage>
        <taxon>Bacteria</taxon>
        <taxon>Bacillati</taxon>
        <taxon>Actinomycetota</taxon>
        <taxon>Actinomycetes</taxon>
        <taxon>Mycobacteriales</taxon>
        <taxon>Mycobacteriaceae</taxon>
        <taxon>Mycolicibacterium</taxon>
    </lineage>
</organism>
<evidence type="ECO:0000256" key="3">
    <source>
        <dbReference type="ARBA" id="ARBA00022630"/>
    </source>
</evidence>
<dbReference type="PROSITE" id="PS51387">
    <property type="entry name" value="FAD_PCMH"/>
    <property type="match status" value="1"/>
</dbReference>
<name>A0A1X0DEC5_9MYCO</name>
<comment type="similarity">
    <text evidence="2">Belongs to the oxygen-dependent FAD-linked oxidoreductase family.</text>
</comment>
<dbReference type="RefSeq" id="WP_083030766.1">
    <property type="nucleotide sequence ID" value="NZ_AP022618.1"/>
</dbReference>
<dbReference type="InterPro" id="IPR036318">
    <property type="entry name" value="FAD-bd_PCMH-like_sf"/>
</dbReference>
<sequence length="456" mass="47298">MTIASADLHLSTLIEGTVAVASDPEYARATPWNTAVDVASQAVVFARSAADIATTVRYAAAVGATVAVAATGHGALAVGPDSILVHTGDMIDVHVDAVARTARIGAGATWQHVLEAATPHGLAPLCGSAPSVGVVGFLTGGGIGPLVRTFGLSSDHVRAFELVTGDGEVLTVTPETHGDLFWGLRGGKATLGIIASVEINLPELSGFYGGAVYFDGAHASDVLHAWARWCPELPESVSTSIALLQLPDLPEIPAPLAGRFVVAVRYAAVGDRGQALDLLTPMRAVAPALLDAVAELPYAAIGAVHMDPPHPMPVYEDHTLLSGLPAEAVDALLALAGPGVGSAQAMVEVRQLGGAFARWPRQRSAFCHRDAAFAVTTIGAPVPELAEPVRQHAAAVMAAMEPWSTGRQLPNFAPAADPGRLARCYDDDTLYQLAALAERYDPKGVLRVGQVARYPF</sequence>
<gene>
    <name evidence="6" type="ORF">BST26_10345</name>
</gene>
<evidence type="ECO:0000256" key="4">
    <source>
        <dbReference type="ARBA" id="ARBA00022827"/>
    </source>
</evidence>
<keyword evidence="3" id="KW-0285">Flavoprotein</keyword>
<evidence type="ECO:0000256" key="5">
    <source>
        <dbReference type="ARBA" id="ARBA00023002"/>
    </source>
</evidence>
<keyword evidence="4" id="KW-0274">FAD</keyword>
<evidence type="ECO:0000256" key="1">
    <source>
        <dbReference type="ARBA" id="ARBA00001974"/>
    </source>
</evidence>
<accession>A0A1X0DEC5</accession>
<evidence type="ECO:0000256" key="2">
    <source>
        <dbReference type="ARBA" id="ARBA00005466"/>
    </source>
</evidence>
<dbReference type="InterPro" id="IPR006094">
    <property type="entry name" value="Oxid_FAD_bind_N"/>
</dbReference>
<evidence type="ECO:0000313" key="6">
    <source>
        <dbReference type="EMBL" id="ORA70725.1"/>
    </source>
</evidence>
<dbReference type="InterPro" id="IPR050416">
    <property type="entry name" value="FAD-linked_Oxidoreductase"/>
</dbReference>
<dbReference type="InterPro" id="IPR016166">
    <property type="entry name" value="FAD-bd_PCMH"/>
</dbReference>
<reference evidence="6 7" key="1">
    <citation type="submission" date="2016-12" db="EMBL/GenBank/DDBJ databases">
        <title>The new phylogeny of genus Mycobacterium.</title>
        <authorList>
            <person name="Tortoli E."/>
            <person name="Trovato A."/>
            <person name="Cirillo D.M."/>
        </authorList>
    </citation>
    <scope>NUCLEOTIDE SEQUENCE [LARGE SCALE GENOMIC DNA]</scope>
    <source>
        <strain evidence="6 7">DSM 45130</strain>
    </source>
</reference>
<dbReference type="Gene3D" id="3.30.43.10">
    <property type="entry name" value="Uridine Diphospho-n-acetylenolpyruvylglucosamine Reductase, domain 2"/>
    <property type="match status" value="1"/>
</dbReference>
<dbReference type="Pfam" id="PF01565">
    <property type="entry name" value="FAD_binding_4"/>
    <property type="match status" value="1"/>
</dbReference>
<dbReference type="InterPro" id="IPR016167">
    <property type="entry name" value="FAD-bd_PCMH_sub1"/>
</dbReference>
<dbReference type="Gene3D" id="3.40.462.20">
    <property type="match status" value="1"/>
</dbReference>
<keyword evidence="7" id="KW-1185">Reference proteome</keyword>
<comment type="cofactor">
    <cofactor evidence="1">
        <name>FAD</name>
        <dbReference type="ChEBI" id="CHEBI:57692"/>
    </cofactor>
</comment>
<dbReference type="GO" id="GO:0071949">
    <property type="term" value="F:FAD binding"/>
    <property type="evidence" value="ECO:0007669"/>
    <property type="project" value="InterPro"/>
</dbReference>
<dbReference type="EMBL" id="MVHS01000019">
    <property type="protein sequence ID" value="ORA70725.1"/>
    <property type="molecule type" value="Genomic_DNA"/>
</dbReference>
<dbReference type="SUPFAM" id="SSF56176">
    <property type="entry name" value="FAD-binding/transporter-associated domain-like"/>
    <property type="match status" value="1"/>
</dbReference>
<dbReference type="STRING" id="444597.BST26_10345"/>
<dbReference type="PANTHER" id="PTHR42973:SF39">
    <property type="entry name" value="FAD-BINDING PCMH-TYPE DOMAIN-CONTAINING PROTEIN"/>
    <property type="match status" value="1"/>
</dbReference>
<proteinExistence type="inferred from homology"/>
<dbReference type="InterPro" id="IPR016169">
    <property type="entry name" value="FAD-bd_PCMH_sub2"/>
</dbReference>
<dbReference type="Gene3D" id="3.30.465.10">
    <property type="match status" value="1"/>
</dbReference>
<dbReference type="GO" id="GO:0016491">
    <property type="term" value="F:oxidoreductase activity"/>
    <property type="evidence" value="ECO:0007669"/>
    <property type="project" value="UniProtKB-KW"/>
</dbReference>
<dbReference type="Proteomes" id="UP000192801">
    <property type="component" value="Unassembled WGS sequence"/>
</dbReference>
<protein>
    <submittedName>
        <fullName evidence="6">FAD-linked oxidase</fullName>
    </submittedName>
</protein>
<dbReference type="AlphaFoldDB" id="A0A1X0DEC5"/>